<keyword evidence="7" id="KW-1185">Reference proteome</keyword>
<dbReference type="InterPro" id="IPR020845">
    <property type="entry name" value="AMP-binding_CS"/>
</dbReference>
<comment type="caution">
    <text evidence="6">The sequence shown here is derived from an EMBL/GenBank/DDBJ whole genome shotgun (WGS) entry which is preliminary data.</text>
</comment>
<dbReference type="GO" id="GO:0031177">
    <property type="term" value="F:phosphopantetheine binding"/>
    <property type="evidence" value="ECO:0007669"/>
    <property type="project" value="TreeGrafter"/>
</dbReference>
<feature type="coiled-coil region" evidence="3">
    <location>
        <begin position="35"/>
        <end position="97"/>
    </location>
</feature>
<feature type="domain" description="Condensation" evidence="5">
    <location>
        <begin position="2"/>
        <end position="438"/>
    </location>
</feature>
<dbReference type="RefSeq" id="WP_169346722.1">
    <property type="nucleotide sequence ID" value="NZ_JABBJJ010000098.1"/>
</dbReference>
<feature type="non-terminal residue" evidence="6">
    <location>
        <position position="807"/>
    </location>
</feature>
<evidence type="ECO:0000256" key="2">
    <source>
        <dbReference type="ARBA" id="ARBA00022553"/>
    </source>
</evidence>
<dbReference type="Proteomes" id="UP000518300">
    <property type="component" value="Unassembled WGS sequence"/>
</dbReference>
<dbReference type="Gene3D" id="3.30.559.30">
    <property type="entry name" value="Nonribosomal peptide synthetase, condensation domain"/>
    <property type="match status" value="1"/>
</dbReference>
<sequence>MSFAQQRLWFVDQLTPGSHAYNVVPYARLKGPLDVAALERSLAEVIRRHEALRTTFTQVNGQPVQRIAPELAFRLPVESLESLAEGELQRLAEEEARRPFDLEKGPLVRARLLRVASEDHVLLLTLHHVISDVWSLGVVERELTTLYRAYSRGAEPALGALPVQYADYAKWQREWLKGEVLEEQLAWWKQQLAGAPPVLELPTDRPRPPLQSARGAVLRVMLSKALSGAVKELSRSRGATQFMTLLAGFHALLARYSGQSDIVVGSPISGRNRREVEGLVGFFANTLPLRVDGMGAESFRELLGRVRTACLGAYAHSELPFEQLVDALQPVRDLSRSPLFQVMFVLQGAMPYAALELPGVSASELVVDPGVSRFDITLSVRETPDGWLCIWEYNTDLYDEATVARMAAHYVRLLEGAVAQPEGKLSALPLMDEAERRRVLVEFNDTRTLYAPAGAVHELFEVWADKTPQAVAVSFAEQRLTYGELNQRANRLAHHLRGLGIGPDVPVGLCVRRSLDLAVGVLGILKAGGAYVPLDPAYPADRLALMLDASRAPVVLTQQSLKDALPSGAARLYLDTDEAQWARGSEANPQSLTEPQALAYVIYTSGSTGVPKGVAMPHGPLLNMLRWQVERTVAPKGKTLQFSALSFDVSFQELFSTWAAGGELVLIPEELRLEARALLETMDSRGVGRLFLPFVALQNLAEVAEREGVVPRGLKEVITAGEQLRVTPALRGMFARLPGCVLENQYGPTETHAATAYRLEGNPEQWPDLPGIGTPIANASVHLLDGNGEPVPVGVVGEVYIGGAGLA</sequence>
<keyword evidence="3" id="KW-0175">Coiled coil</keyword>
<keyword evidence="1" id="KW-0596">Phosphopantetheine</keyword>
<dbReference type="GO" id="GO:0043041">
    <property type="term" value="P:amino acid activation for nonribosomal peptide biosynthetic process"/>
    <property type="evidence" value="ECO:0007669"/>
    <property type="project" value="TreeGrafter"/>
</dbReference>
<organism evidence="6 7">
    <name type="scientific">Pyxidicoccus fallax</name>
    <dbReference type="NCBI Taxonomy" id="394095"/>
    <lineage>
        <taxon>Bacteria</taxon>
        <taxon>Pseudomonadati</taxon>
        <taxon>Myxococcota</taxon>
        <taxon>Myxococcia</taxon>
        <taxon>Myxococcales</taxon>
        <taxon>Cystobacterineae</taxon>
        <taxon>Myxococcaceae</taxon>
        <taxon>Pyxidicoccus</taxon>
    </lineage>
</organism>
<dbReference type="Gene3D" id="2.30.38.10">
    <property type="entry name" value="Luciferase, Domain 3"/>
    <property type="match status" value="1"/>
</dbReference>
<dbReference type="FunFam" id="3.30.559.30:FF:000001">
    <property type="entry name" value="Non-ribosomal peptide synthetase"/>
    <property type="match status" value="1"/>
</dbReference>
<evidence type="ECO:0000259" key="4">
    <source>
        <dbReference type="Pfam" id="PF00501"/>
    </source>
</evidence>
<dbReference type="CDD" id="cd19531">
    <property type="entry name" value="LCL_NRPS-like"/>
    <property type="match status" value="1"/>
</dbReference>
<evidence type="ECO:0000313" key="6">
    <source>
        <dbReference type="EMBL" id="NMO17442.1"/>
    </source>
</evidence>
<dbReference type="InterPro" id="IPR000873">
    <property type="entry name" value="AMP-dep_synth/lig_dom"/>
</dbReference>
<dbReference type="AlphaFoldDB" id="A0A848LI96"/>
<dbReference type="GO" id="GO:0009366">
    <property type="term" value="C:enterobactin synthetase complex"/>
    <property type="evidence" value="ECO:0007669"/>
    <property type="project" value="TreeGrafter"/>
</dbReference>
<keyword evidence="2" id="KW-0597">Phosphoprotein</keyword>
<dbReference type="FunFam" id="3.30.559.10:FF:000012">
    <property type="entry name" value="Non-ribosomal peptide synthetase"/>
    <property type="match status" value="1"/>
</dbReference>
<dbReference type="InterPro" id="IPR023213">
    <property type="entry name" value="CAT-like_dom_sf"/>
</dbReference>
<dbReference type="SUPFAM" id="SSF56801">
    <property type="entry name" value="Acetyl-CoA synthetase-like"/>
    <property type="match status" value="1"/>
</dbReference>
<name>A0A848LI96_9BACT</name>
<dbReference type="GO" id="GO:0009239">
    <property type="term" value="P:enterobactin biosynthetic process"/>
    <property type="evidence" value="ECO:0007669"/>
    <property type="project" value="TreeGrafter"/>
</dbReference>
<gene>
    <name evidence="6" type="ORF">HG543_21630</name>
</gene>
<dbReference type="GO" id="GO:0005829">
    <property type="term" value="C:cytosol"/>
    <property type="evidence" value="ECO:0007669"/>
    <property type="project" value="TreeGrafter"/>
</dbReference>
<evidence type="ECO:0000259" key="5">
    <source>
        <dbReference type="Pfam" id="PF00668"/>
    </source>
</evidence>
<accession>A0A848LI96</accession>
<dbReference type="GO" id="GO:0047527">
    <property type="term" value="F:2,3-dihydroxybenzoate-serine ligase activity"/>
    <property type="evidence" value="ECO:0007669"/>
    <property type="project" value="TreeGrafter"/>
</dbReference>
<dbReference type="Gene3D" id="3.40.50.980">
    <property type="match status" value="2"/>
</dbReference>
<evidence type="ECO:0000256" key="3">
    <source>
        <dbReference type="SAM" id="Coils"/>
    </source>
</evidence>
<dbReference type="Pfam" id="PF00668">
    <property type="entry name" value="Condensation"/>
    <property type="match status" value="1"/>
</dbReference>
<dbReference type="PROSITE" id="PS00455">
    <property type="entry name" value="AMP_BINDING"/>
    <property type="match status" value="1"/>
</dbReference>
<dbReference type="InterPro" id="IPR001242">
    <property type="entry name" value="Condensation_dom"/>
</dbReference>
<evidence type="ECO:0000256" key="1">
    <source>
        <dbReference type="ARBA" id="ARBA00022450"/>
    </source>
</evidence>
<dbReference type="Gene3D" id="3.30.559.10">
    <property type="entry name" value="Chloramphenicol acetyltransferase-like domain"/>
    <property type="match status" value="1"/>
</dbReference>
<dbReference type="Pfam" id="PF00501">
    <property type="entry name" value="AMP-binding"/>
    <property type="match status" value="1"/>
</dbReference>
<feature type="domain" description="AMP-dependent synthetase/ligase" evidence="4">
    <location>
        <begin position="460"/>
        <end position="807"/>
    </location>
</feature>
<dbReference type="PANTHER" id="PTHR45527">
    <property type="entry name" value="NONRIBOSOMAL PEPTIDE SYNTHETASE"/>
    <property type="match status" value="1"/>
</dbReference>
<proteinExistence type="predicted"/>
<dbReference type="PANTHER" id="PTHR45527:SF1">
    <property type="entry name" value="FATTY ACID SYNTHASE"/>
    <property type="match status" value="1"/>
</dbReference>
<dbReference type="SUPFAM" id="SSF52777">
    <property type="entry name" value="CoA-dependent acyltransferases"/>
    <property type="match status" value="2"/>
</dbReference>
<protein>
    <submittedName>
        <fullName evidence="6">AMP-binding protein</fullName>
    </submittedName>
</protein>
<dbReference type="EMBL" id="JABBJJ010000098">
    <property type="protein sequence ID" value="NMO17442.1"/>
    <property type="molecule type" value="Genomic_DNA"/>
</dbReference>
<evidence type="ECO:0000313" key="7">
    <source>
        <dbReference type="Proteomes" id="UP000518300"/>
    </source>
</evidence>
<dbReference type="FunFam" id="3.40.50.980:FF:000001">
    <property type="entry name" value="Non-ribosomal peptide synthetase"/>
    <property type="match status" value="1"/>
</dbReference>
<reference evidence="6 7" key="1">
    <citation type="submission" date="2020-04" db="EMBL/GenBank/DDBJ databases">
        <title>Draft genome of Pyxidicoccus fallax type strain.</title>
        <authorList>
            <person name="Whitworth D.E."/>
        </authorList>
    </citation>
    <scope>NUCLEOTIDE SEQUENCE [LARGE SCALE GENOMIC DNA]</scope>
    <source>
        <strain evidence="6 7">DSM 14698</strain>
    </source>
</reference>